<dbReference type="Gene3D" id="3.30.450.90">
    <property type="match status" value="1"/>
</dbReference>
<comment type="caution">
    <text evidence="3">The sequence shown here is derived from an EMBL/GenBank/DDBJ whole genome shotgun (WGS) entry which is preliminary data.</text>
</comment>
<dbReference type="Pfam" id="PF00437">
    <property type="entry name" value="T2SSE"/>
    <property type="match status" value="1"/>
</dbReference>
<keyword evidence="4" id="KW-1185">Reference proteome</keyword>
<dbReference type="InterPro" id="IPR001482">
    <property type="entry name" value="T2SS/T4SS_dom"/>
</dbReference>
<evidence type="ECO:0000313" key="4">
    <source>
        <dbReference type="Proteomes" id="UP000306509"/>
    </source>
</evidence>
<evidence type="ECO:0000259" key="2">
    <source>
        <dbReference type="PROSITE" id="PS00662"/>
    </source>
</evidence>
<dbReference type="GO" id="GO:0005524">
    <property type="term" value="F:ATP binding"/>
    <property type="evidence" value="ECO:0007669"/>
    <property type="project" value="InterPro"/>
</dbReference>
<gene>
    <name evidence="3" type="primary">pilT_3</name>
    <name evidence="3" type="ORF">DSM106044_05493</name>
</gene>
<dbReference type="InterPro" id="IPR027417">
    <property type="entry name" value="P-loop_NTPase"/>
</dbReference>
<dbReference type="SUPFAM" id="SSF52540">
    <property type="entry name" value="P-loop containing nucleoside triphosphate hydrolases"/>
    <property type="match status" value="1"/>
</dbReference>
<dbReference type="GO" id="GO:0016887">
    <property type="term" value="F:ATP hydrolysis activity"/>
    <property type="evidence" value="ECO:0007669"/>
    <property type="project" value="InterPro"/>
</dbReference>
<dbReference type="InterPro" id="IPR050921">
    <property type="entry name" value="T4SS_GSP_E_ATPase"/>
</dbReference>
<comment type="similarity">
    <text evidence="1">Belongs to the GSP E family.</text>
</comment>
<dbReference type="InterPro" id="IPR006321">
    <property type="entry name" value="PilT/PilU"/>
</dbReference>
<dbReference type="NCBIfam" id="TIGR01420">
    <property type="entry name" value="pilT_fam"/>
    <property type="match status" value="1"/>
</dbReference>
<feature type="domain" description="Bacterial type II secretion system protein E" evidence="2">
    <location>
        <begin position="196"/>
        <end position="210"/>
    </location>
</feature>
<evidence type="ECO:0000256" key="1">
    <source>
        <dbReference type="ARBA" id="ARBA00006611"/>
    </source>
</evidence>
<dbReference type="OrthoDB" id="9808272at2"/>
<dbReference type="AlphaFoldDB" id="A0A4U8Q7I3"/>
<dbReference type="EMBL" id="QGQD01000112">
    <property type="protein sequence ID" value="TLC97695.1"/>
    <property type="molecule type" value="Genomic_DNA"/>
</dbReference>
<reference evidence="3 4" key="1">
    <citation type="journal article" date="2019" name="Anaerobe">
        <title>Detection of Robinsoniella peoriensis in multiple bone samples of a trauma patient.</title>
        <authorList>
            <person name="Schrottner P."/>
            <person name="Hartwich K."/>
            <person name="Bunk B."/>
            <person name="Schober I."/>
            <person name="Helbig S."/>
            <person name="Rudolph W.W."/>
            <person name="Gunzer F."/>
        </authorList>
    </citation>
    <scope>NUCLEOTIDE SEQUENCE [LARGE SCALE GENOMIC DNA]</scope>
    <source>
        <strain evidence="3 4">DSM 106044</strain>
    </source>
</reference>
<sequence length="354" mass="39181">MGQIDDLIQQGRALGCSDIHLTFGLPPMARKNGKLIKMQGHEVLDAQQLQVSADDMLIKCQIQRPQDPLEEIDFCYEAADGSRNRVNIYYQQKKTVIAIRLLSAYIPTMEELKLPKILKDLAMLKRGLVLVTGPTGSGKSTTLASSLDYINQCRSEHIITIEDPVEYVHQHKNCMVNQREVGVDTNSFAASLRSALREDPDIILVGEMRDLETIASAVTAAETGHLVFSTLHTTGAAQTIDRIIDVFPPYQQQQIRTQLASVLKAVISQQLIPTADGNGRVAALEILLITDAVANMIRENKCHQITSVLQTGGRLGMQSMDGHLLELAQNHIIKPEMAVDYGIDKNMLMQKLFA</sequence>
<accession>A0A4U8Q7I3</accession>
<protein>
    <submittedName>
        <fullName evidence="3">Twitching mobility protein</fullName>
    </submittedName>
</protein>
<name>A0A4U8Q7I3_9FIRM</name>
<organism evidence="3 4">
    <name type="scientific">Robinsoniella peoriensis</name>
    <dbReference type="NCBI Taxonomy" id="180332"/>
    <lineage>
        <taxon>Bacteria</taxon>
        <taxon>Bacillati</taxon>
        <taxon>Bacillota</taxon>
        <taxon>Clostridia</taxon>
        <taxon>Lachnospirales</taxon>
        <taxon>Lachnospiraceae</taxon>
        <taxon>Robinsoniella</taxon>
    </lineage>
</organism>
<dbReference type="RefSeq" id="WP_027294212.1">
    <property type="nucleotide sequence ID" value="NZ_CABMJZ010000059.1"/>
</dbReference>
<evidence type="ECO:0000313" key="3">
    <source>
        <dbReference type="EMBL" id="TLC97695.1"/>
    </source>
</evidence>
<dbReference type="CDD" id="cd01131">
    <property type="entry name" value="PilT"/>
    <property type="match status" value="1"/>
</dbReference>
<dbReference type="PANTHER" id="PTHR30486">
    <property type="entry name" value="TWITCHING MOTILITY PROTEIN PILT"/>
    <property type="match status" value="1"/>
</dbReference>
<dbReference type="STRING" id="180332.GCA_000797495_05370"/>
<proteinExistence type="inferred from homology"/>
<dbReference type="Gene3D" id="3.40.50.300">
    <property type="entry name" value="P-loop containing nucleotide triphosphate hydrolases"/>
    <property type="match status" value="1"/>
</dbReference>
<dbReference type="Proteomes" id="UP000306509">
    <property type="component" value="Unassembled WGS sequence"/>
</dbReference>
<dbReference type="PROSITE" id="PS00662">
    <property type="entry name" value="T2SP_E"/>
    <property type="match status" value="1"/>
</dbReference>